<evidence type="ECO:0000313" key="2">
    <source>
        <dbReference type="Proteomes" id="UP000521943"/>
    </source>
</evidence>
<protein>
    <submittedName>
        <fullName evidence="1">Uncharacterized protein</fullName>
    </submittedName>
</protein>
<gene>
    <name evidence="1" type="ORF">DFP72DRAFT_823825</name>
</gene>
<evidence type="ECO:0000313" key="1">
    <source>
        <dbReference type="EMBL" id="KAF6745748.1"/>
    </source>
</evidence>
<sequence length="397" mass="44260">MCGRYRTQTISGDRLKRVQEIERFHSTESSNSDALEADSKLLLIHDPIATLVACDQRIWLVLGEVNGIRYNGEAIDRLGHNLLVEAAATVSFQPLGLRPATSDDDNSEKYDWRTFNLLIRSFEVPAACIEPLDPEVRTREGKTFHLHQSPFLVATTSLLLQRMQPAALKNLPKMVLRKACFVAQTSSEELTDIANANTSECSACTPAVRLDLSHGQRVLEHIACHILFDETTDRTALPCGLCLLPPSKCKYFVVKGRGAKANLRIDSERSGGCGRSVNFVYGIAALSTRTSPCSNVPLRCPLCSKAEPAVWRYNLELHFIDCHPTASTAEYSALWTISSDEMAAMRKIWKEIKERQRKGPKKQYRKSNAPKLVISEAHSTQTIPQYVFFHPKSSASA</sequence>
<keyword evidence="2" id="KW-1185">Reference proteome</keyword>
<dbReference type="OrthoDB" id="2953545at2759"/>
<proteinExistence type="predicted"/>
<dbReference type="Proteomes" id="UP000521943">
    <property type="component" value="Unassembled WGS sequence"/>
</dbReference>
<dbReference type="EMBL" id="JACGCI010000100">
    <property type="protein sequence ID" value="KAF6745748.1"/>
    <property type="molecule type" value="Genomic_DNA"/>
</dbReference>
<organism evidence="1 2">
    <name type="scientific">Ephemerocybe angulata</name>
    <dbReference type="NCBI Taxonomy" id="980116"/>
    <lineage>
        <taxon>Eukaryota</taxon>
        <taxon>Fungi</taxon>
        <taxon>Dikarya</taxon>
        <taxon>Basidiomycota</taxon>
        <taxon>Agaricomycotina</taxon>
        <taxon>Agaricomycetes</taxon>
        <taxon>Agaricomycetidae</taxon>
        <taxon>Agaricales</taxon>
        <taxon>Agaricineae</taxon>
        <taxon>Psathyrellaceae</taxon>
        <taxon>Ephemerocybe</taxon>
    </lineage>
</organism>
<accession>A0A8H6HH68</accession>
<comment type="caution">
    <text evidence="1">The sequence shown here is derived from an EMBL/GenBank/DDBJ whole genome shotgun (WGS) entry which is preliminary data.</text>
</comment>
<name>A0A8H6HH68_9AGAR</name>
<dbReference type="AlphaFoldDB" id="A0A8H6HH68"/>
<reference evidence="1 2" key="1">
    <citation type="submission" date="2020-07" db="EMBL/GenBank/DDBJ databases">
        <title>Comparative genomics of pyrophilous fungi reveals a link between fire events and developmental genes.</title>
        <authorList>
            <consortium name="DOE Joint Genome Institute"/>
            <person name="Steindorff A.S."/>
            <person name="Carver A."/>
            <person name="Calhoun S."/>
            <person name="Stillman K."/>
            <person name="Liu H."/>
            <person name="Lipzen A."/>
            <person name="Pangilinan J."/>
            <person name="Labutti K."/>
            <person name="Bruns T.D."/>
            <person name="Grigoriev I.V."/>
        </authorList>
    </citation>
    <scope>NUCLEOTIDE SEQUENCE [LARGE SCALE GENOMIC DNA]</scope>
    <source>
        <strain evidence="1 2">CBS 144469</strain>
    </source>
</reference>